<dbReference type="Proteomes" id="UP000198862">
    <property type="component" value="Unassembled WGS sequence"/>
</dbReference>
<dbReference type="EMBL" id="FOLO01000067">
    <property type="protein sequence ID" value="SFD55400.1"/>
    <property type="molecule type" value="Genomic_DNA"/>
</dbReference>
<dbReference type="Pfam" id="PF22262">
    <property type="entry name" value="DUF6950"/>
    <property type="match status" value="1"/>
</dbReference>
<organism evidence="2 3">
    <name type="scientific">Pseudoalteromonas denitrificans DSM 6059</name>
    <dbReference type="NCBI Taxonomy" id="1123010"/>
    <lineage>
        <taxon>Bacteria</taxon>
        <taxon>Pseudomonadati</taxon>
        <taxon>Pseudomonadota</taxon>
        <taxon>Gammaproteobacteria</taxon>
        <taxon>Alteromonadales</taxon>
        <taxon>Pseudoalteromonadaceae</taxon>
        <taxon>Pseudoalteromonas</taxon>
    </lineage>
</organism>
<dbReference type="OrthoDB" id="6586924at2"/>
<proteinExistence type="predicted"/>
<feature type="domain" description="DUF6950" evidence="1">
    <location>
        <begin position="3"/>
        <end position="128"/>
    </location>
</feature>
<protein>
    <recommendedName>
        <fullName evidence="1">DUF6950 domain-containing protein</fullName>
    </recommendedName>
</protein>
<reference evidence="2 3" key="1">
    <citation type="submission" date="2016-10" db="EMBL/GenBank/DDBJ databases">
        <authorList>
            <person name="de Groot N.N."/>
        </authorList>
    </citation>
    <scope>NUCLEOTIDE SEQUENCE [LARGE SCALE GENOMIC DNA]</scope>
    <source>
        <strain evidence="2 3">DSM 6059</strain>
    </source>
</reference>
<gene>
    <name evidence="2" type="ORF">SAMN02745724_04836</name>
</gene>
<accession>A0A1I1TIV2</accession>
<keyword evidence="3" id="KW-1185">Reference proteome</keyword>
<dbReference type="InterPro" id="IPR053802">
    <property type="entry name" value="DUF6950"/>
</dbReference>
<dbReference type="STRING" id="1123010.SAMN02745724_04836"/>
<name>A0A1I1TIV2_9GAMM</name>
<evidence type="ECO:0000313" key="2">
    <source>
        <dbReference type="EMBL" id="SFD55400.1"/>
    </source>
</evidence>
<evidence type="ECO:0000313" key="3">
    <source>
        <dbReference type="Proteomes" id="UP000198862"/>
    </source>
</evidence>
<sequence length="138" mass="15730">MNHKLNTFLAERENMPFEWGKHDCCLFVCDWILCACGKDLGLNFRGKYLTKKGAFKQLFKHGFNDVQSIFKQWLNTSINPTYTKRGDIALVNYQDELVGGIVYINQVICVGENGLVTLPFEAIECVYSLSAFMGQTDE</sequence>
<dbReference type="AlphaFoldDB" id="A0A1I1TIV2"/>
<dbReference type="RefSeq" id="WP_091990864.1">
    <property type="nucleotide sequence ID" value="NZ_FOLO01000067.1"/>
</dbReference>
<evidence type="ECO:0000259" key="1">
    <source>
        <dbReference type="Pfam" id="PF22262"/>
    </source>
</evidence>